<evidence type="ECO:0000256" key="3">
    <source>
        <dbReference type="ARBA" id="ARBA00010199"/>
    </source>
</evidence>
<feature type="transmembrane region" description="Helical" evidence="11">
    <location>
        <begin position="605"/>
        <end position="627"/>
    </location>
</feature>
<dbReference type="EMBL" id="JAUJDW010000072">
    <property type="protein sequence ID" value="KAK0642553.1"/>
    <property type="molecule type" value="Genomic_DNA"/>
</dbReference>
<keyword evidence="5 8" id="KW-0801">TPQ</keyword>
<dbReference type="PANTHER" id="PTHR10638:SF60">
    <property type="entry name" value="AMINE OXIDASE"/>
    <property type="match status" value="1"/>
</dbReference>
<feature type="transmembrane region" description="Helical" evidence="11">
    <location>
        <begin position="707"/>
        <end position="729"/>
    </location>
</feature>
<organism evidence="13 14">
    <name type="scientific">Lasiodiplodia hormozganensis</name>
    <dbReference type="NCBI Taxonomy" id="869390"/>
    <lineage>
        <taxon>Eukaryota</taxon>
        <taxon>Fungi</taxon>
        <taxon>Dikarya</taxon>
        <taxon>Ascomycota</taxon>
        <taxon>Pezizomycotina</taxon>
        <taxon>Dothideomycetes</taxon>
        <taxon>Dothideomycetes incertae sedis</taxon>
        <taxon>Botryosphaeriales</taxon>
        <taxon>Botryosphaeriaceae</taxon>
        <taxon>Lasiodiplodia</taxon>
    </lineage>
</organism>
<dbReference type="GO" id="GO:0016020">
    <property type="term" value="C:membrane"/>
    <property type="evidence" value="ECO:0007669"/>
    <property type="project" value="InterPro"/>
</dbReference>
<comment type="PTM">
    <text evidence="9 10">Topaquinone (TPQ) is generated by copper-dependent autoxidation of a specific tyrosyl residue.</text>
</comment>
<dbReference type="GO" id="GO:0008131">
    <property type="term" value="F:primary methylamine oxidase activity"/>
    <property type="evidence" value="ECO:0007669"/>
    <property type="project" value="InterPro"/>
</dbReference>
<dbReference type="GO" id="GO:0009308">
    <property type="term" value="P:amine metabolic process"/>
    <property type="evidence" value="ECO:0007669"/>
    <property type="project" value="UniProtKB-UniRule"/>
</dbReference>
<comment type="similarity">
    <text evidence="2 10">Belongs to the copper/topaquinone oxidase family.</text>
</comment>
<keyword evidence="11" id="KW-0812">Transmembrane</keyword>
<dbReference type="GO" id="GO:0015297">
    <property type="term" value="F:antiporter activity"/>
    <property type="evidence" value="ECO:0007669"/>
    <property type="project" value="InterPro"/>
</dbReference>
<dbReference type="InterPro" id="IPR036460">
    <property type="entry name" value="Cu_amine_oxidase_C_sf"/>
</dbReference>
<dbReference type="GO" id="GO:1990961">
    <property type="term" value="P:xenobiotic detoxification by transmembrane export across the plasma membrane"/>
    <property type="evidence" value="ECO:0007669"/>
    <property type="project" value="InterPro"/>
</dbReference>
<dbReference type="InterPro" id="IPR016182">
    <property type="entry name" value="Cu_amine_oxidase_N-reg"/>
</dbReference>
<dbReference type="InterPro" id="IPR015798">
    <property type="entry name" value="Cu_amine_oxidase_C"/>
</dbReference>
<dbReference type="NCBIfam" id="TIGR00797">
    <property type="entry name" value="matE"/>
    <property type="match status" value="1"/>
</dbReference>
<evidence type="ECO:0000256" key="8">
    <source>
        <dbReference type="PIRSR" id="PIRSR600269-50"/>
    </source>
</evidence>
<feature type="transmembrane region" description="Helical" evidence="11">
    <location>
        <begin position="936"/>
        <end position="958"/>
    </location>
</feature>
<sequence length="1012" mass="111031">MAANSASAGPGPFDPVAPNEIRLASNILSAALPGVPLRYKRVSLHEPVKRDVIPYIEAQRLGQQLPAPPERVLQVLFHRKDTGAFCKALLKVGSRQLVYVKELPKNVQAPIDGDELVEMERVCLDHPVVKAEIEKMELPLGVTVCCDPWMYGTDSPDEHRRLFQCYLYVVEINDPLNNHYSTPCTFSPVFDSASHELVRMDFLPTGIDGREKPTSKWKPVKTVQYAHHLLDQPLRSDLKPYIVQQPEGPSYSIEGNAIRWQKWRFVVGFNDREGLVIYNITYDGRNVFYRLSVSEMTVPYGDPRRPYHRKQAFDIGDVGFGASANELALGCDCLGHISYFDAYRVDPEGSPVKMSNVVCVHEQDAGLQHKHTNWRDGSTVTVVRNRQLVVQMICTLANYEYIFAYIFDQAAGIELEVRATGILSTSPFDNDDPTNGTVPWATNVGPGVSAPFHQHIFSFRVDPAVDGFENTVFFEESVPLSPGEENPYGAGYVTEETVIQKSSAVDTSVDRHRVFKIRNDSVLNPITHKPVAYKLNAAPSQMLIMGKDSFNVKRAQYATKPIWVTKYQEDELFAAGEFTNQSKGEDGIQNWVARGDDVEKADLVLWHRMLIALGGTTAIDTLAPASFTGSADRREVGVILQRALILLTAFYIPVAGLWLGSAPLFKFLGQDTQVSDDSARFLTAFIPGGLGYIYYESLKKYLQAQAIFKPATYITCISALLNAALNHLLVHTLHLGLLGAPLATGLAFWTSFLMLLLHTRHHGSACWGGWSRRSLSVRPLTAFARLAALGVLHVGSEWWAFEAVALAAGRLPGTAALAAQSVLMTSDQVFNTVPFGVGVAASARVGNLLGRGGDGKAAATAARAAAGLSVAFGLVLLAALLAAKDGYARVFGVDDEAVVRLVARVVPYVAAFQVADGLNASCGGVLRGMGKQHLGALVNFFAYYCFALPLGVYLAFYRRWGLDGLWVGLCCALYTAGAVQWIIIARAKWDDEVRKTRGRLDRAAQEGVSSQV</sequence>
<proteinExistence type="inferred from homology"/>
<dbReference type="EC" id="1.4.3.-" evidence="10"/>
<reference evidence="13" key="1">
    <citation type="submission" date="2023-06" db="EMBL/GenBank/DDBJ databases">
        <title>Multi-omics analyses reveal the molecular pathogenesis toolkit of Lasiodiplodia hormozganensis, a cross-kingdom pathogen.</title>
        <authorList>
            <person name="Felix C."/>
            <person name="Meneses R."/>
            <person name="Goncalves M.F.M."/>
            <person name="Tilleman L."/>
            <person name="Duarte A.S."/>
            <person name="Jorrin-Novo J.V."/>
            <person name="Van De Peer Y."/>
            <person name="Deforce D."/>
            <person name="Van Nieuwerburgh F."/>
            <person name="Esteves A.C."/>
            <person name="Alves A."/>
        </authorList>
    </citation>
    <scope>NUCLEOTIDE SEQUENCE</scope>
    <source>
        <strain evidence="13">CBS 339.90</strain>
    </source>
</reference>
<feature type="active site" description="Schiff-base intermediate with substrate; via topaquinone" evidence="8">
    <location>
        <position position="399"/>
    </location>
</feature>
<comment type="caution">
    <text evidence="13">The sequence shown here is derived from an EMBL/GenBank/DDBJ whole genome shotgun (WGS) entry which is preliminary data.</text>
</comment>
<dbReference type="InterPro" id="IPR049948">
    <property type="entry name" value="Cu_Am_ox_TPQ-bd"/>
</dbReference>
<comment type="cofactor">
    <cofactor evidence="10">
        <name>Cu cation</name>
        <dbReference type="ChEBI" id="CHEBI:23378"/>
    </cofactor>
    <text evidence="10">Contains 1 topaquinone per subunit.</text>
</comment>
<keyword evidence="4 10" id="KW-0479">Metal-binding</keyword>
<evidence type="ECO:0000256" key="7">
    <source>
        <dbReference type="ARBA" id="ARBA00023008"/>
    </source>
</evidence>
<protein>
    <recommendedName>
        <fullName evidence="10">Amine oxidase</fullName>
        <ecNumber evidence="10">1.4.3.-</ecNumber>
    </recommendedName>
</protein>
<evidence type="ECO:0000313" key="14">
    <source>
        <dbReference type="Proteomes" id="UP001175001"/>
    </source>
</evidence>
<feature type="transmembrane region" description="Helical" evidence="11">
    <location>
        <begin position="735"/>
        <end position="757"/>
    </location>
</feature>
<evidence type="ECO:0000256" key="5">
    <source>
        <dbReference type="ARBA" id="ARBA00022772"/>
    </source>
</evidence>
<dbReference type="Pfam" id="PF01554">
    <property type="entry name" value="MatE"/>
    <property type="match status" value="1"/>
</dbReference>
<evidence type="ECO:0000259" key="12">
    <source>
        <dbReference type="Pfam" id="PF01179"/>
    </source>
</evidence>
<evidence type="ECO:0000256" key="6">
    <source>
        <dbReference type="ARBA" id="ARBA00023002"/>
    </source>
</evidence>
<feature type="transmembrane region" description="Helical" evidence="11">
    <location>
        <begin position="679"/>
        <end position="695"/>
    </location>
</feature>
<name>A0AA39XYB6_9PEZI</name>
<dbReference type="Gene3D" id="3.10.450.40">
    <property type="match status" value="2"/>
</dbReference>
<dbReference type="FunFam" id="3.10.450.40:FF:000017">
    <property type="entry name" value="Amine oxidase"/>
    <property type="match status" value="1"/>
</dbReference>
<evidence type="ECO:0000256" key="9">
    <source>
        <dbReference type="PIRSR" id="PIRSR600269-51"/>
    </source>
</evidence>
<evidence type="ECO:0000313" key="13">
    <source>
        <dbReference type="EMBL" id="KAK0642553.1"/>
    </source>
</evidence>
<dbReference type="GO" id="GO:0042910">
    <property type="term" value="F:xenobiotic transmembrane transporter activity"/>
    <property type="evidence" value="ECO:0007669"/>
    <property type="project" value="InterPro"/>
</dbReference>
<feature type="transmembrane region" description="Helical" evidence="11">
    <location>
        <begin position="639"/>
        <end position="659"/>
    </location>
</feature>
<feature type="transmembrane region" description="Helical" evidence="11">
    <location>
        <begin position="964"/>
        <end position="985"/>
    </location>
</feature>
<keyword evidence="11" id="KW-0472">Membrane</keyword>
<dbReference type="Gene3D" id="2.70.98.20">
    <property type="entry name" value="Copper amine oxidase, catalytic domain"/>
    <property type="match status" value="1"/>
</dbReference>
<evidence type="ECO:0000256" key="1">
    <source>
        <dbReference type="ARBA" id="ARBA00001935"/>
    </source>
</evidence>
<gene>
    <name evidence="13" type="primary">AO-I_0</name>
    <name evidence="13" type="ORF">DIS24_g8942</name>
</gene>
<comment type="similarity">
    <text evidence="3">Belongs to the multi antimicrobial extrusion (MATE) (TC 2.A.66.1) family.</text>
</comment>
<comment type="cofactor">
    <cofactor evidence="1">
        <name>Cu cation</name>
        <dbReference type="ChEBI" id="CHEBI:23378"/>
    </cofactor>
</comment>
<dbReference type="SUPFAM" id="SSF54416">
    <property type="entry name" value="Amine oxidase N-terminal region"/>
    <property type="match status" value="2"/>
</dbReference>
<feature type="domain" description="Copper amine oxidase catalytic" evidence="12">
    <location>
        <begin position="243"/>
        <end position="609"/>
    </location>
</feature>
<evidence type="ECO:0000256" key="11">
    <source>
        <dbReference type="SAM" id="Phobius"/>
    </source>
</evidence>
<dbReference type="PROSITE" id="PS01164">
    <property type="entry name" value="COPPER_AMINE_OXID_1"/>
    <property type="match status" value="1"/>
</dbReference>
<evidence type="ECO:0000256" key="10">
    <source>
        <dbReference type="RuleBase" id="RU000672"/>
    </source>
</evidence>
<keyword evidence="6 10" id="KW-0560">Oxidoreductase</keyword>
<keyword evidence="11" id="KW-1133">Transmembrane helix</keyword>
<dbReference type="Pfam" id="PF01179">
    <property type="entry name" value="Cu_amine_oxid"/>
    <property type="match status" value="1"/>
</dbReference>
<evidence type="ECO:0000256" key="2">
    <source>
        <dbReference type="ARBA" id="ARBA00007983"/>
    </source>
</evidence>
<dbReference type="InterPro" id="IPR000269">
    <property type="entry name" value="Cu_amine_oxidase"/>
</dbReference>
<accession>A0AA39XYB6</accession>
<keyword evidence="14" id="KW-1185">Reference proteome</keyword>
<dbReference type="PANTHER" id="PTHR10638">
    <property type="entry name" value="COPPER AMINE OXIDASE"/>
    <property type="match status" value="1"/>
</dbReference>
<dbReference type="CDD" id="cd13132">
    <property type="entry name" value="MATE_eukaryotic"/>
    <property type="match status" value="1"/>
</dbReference>
<feature type="active site" description="Proton acceptor" evidence="8">
    <location>
        <position position="314"/>
    </location>
</feature>
<dbReference type="InterPro" id="IPR002528">
    <property type="entry name" value="MATE_fam"/>
</dbReference>
<dbReference type="GO" id="GO:0048038">
    <property type="term" value="F:quinone binding"/>
    <property type="evidence" value="ECO:0007669"/>
    <property type="project" value="InterPro"/>
</dbReference>
<feature type="modified residue" description="2',4',5'-topaquinone" evidence="9">
    <location>
        <position position="399"/>
    </location>
</feature>
<evidence type="ECO:0000256" key="4">
    <source>
        <dbReference type="ARBA" id="ARBA00022723"/>
    </source>
</evidence>
<dbReference type="GO" id="GO:0005507">
    <property type="term" value="F:copper ion binding"/>
    <property type="evidence" value="ECO:0007669"/>
    <property type="project" value="InterPro"/>
</dbReference>
<dbReference type="AlphaFoldDB" id="A0AA39XYB6"/>
<dbReference type="Proteomes" id="UP001175001">
    <property type="component" value="Unassembled WGS sequence"/>
</dbReference>
<dbReference type="InterPro" id="IPR045069">
    <property type="entry name" value="MATE_euk"/>
</dbReference>
<dbReference type="SUPFAM" id="SSF49998">
    <property type="entry name" value="Amine oxidase catalytic domain"/>
    <property type="match status" value="1"/>
</dbReference>
<feature type="transmembrane region" description="Helical" evidence="11">
    <location>
        <begin position="864"/>
        <end position="883"/>
    </location>
</feature>
<keyword evidence="7 10" id="KW-0186">Copper</keyword>